<accession>A0ABP0LKD2</accession>
<gene>
    <name evidence="2" type="ORF">SCF082_LOCUS22951</name>
</gene>
<feature type="transmembrane region" description="Helical" evidence="1">
    <location>
        <begin position="230"/>
        <end position="250"/>
    </location>
</feature>
<dbReference type="EMBL" id="CAXAMM010016646">
    <property type="protein sequence ID" value="CAK9039231.1"/>
    <property type="molecule type" value="Genomic_DNA"/>
</dbReference>
<protein>
    <recommendedName>
        <fullName evidence="4">HTTM domain-containing protein</fullName>
    </recommendedName>
</protein>
<evidence type="ECO:0008006" key="4">
    <source>
        <dbReference type="Google" id="ProtNLM"/>
    </source>
</evidence>
<dbReference type="Proteomes" id="UP001642464">
    <property type="component" value="Unassembled WGS sequence"/>
</dbReference>
<organism evidence="2 3">
    <name type="scientific">Durusdinium trenchii</name>
    <dbReference type="NCBI Taxonomy" id="1381693"/>
    <lineage>
        <taxon>Eukaryota</taxon>
        <taxon>Sar</taxon>
        <taxon>Alveolata</taxon>
        <taxon>Dinophyceae</taxon>
        <taxon>Suessiales</taxon>
        <taxon>Symbiodiniaceae</taxon>
        <taxon>Durusdinium</taxon>
    </lineage>
</organism>
<evidence type="ECO:0000313" key="2">
    <source>
        <dbReference type="EMBL" id="CAK9039231.1"/>
    </source>
</evidence>
<keyword evidence="3" id="KW-1185">Reference proteome</keyword>
<proteinExistence type="predicted"/>
<evidence type="ECO:0000313" key="3">
    <source>
        <dbReference type="Proteomes" id="UP001642464"/>
    </source>
</evidence>
<feature type="transmembrane region" description="Helical" evidence="1">
    <location>
        <begin position="288"/>
        <end position="309"/>
    </location>
</feature>
<keyword evidence="1" id="KW-1133">Transmembrane helix</keyword>
<reference evidence="2 3" key="1">
    <citation type="submission" date="2024-02" db="EMBL/GenBank/DDBJ databases">
        <authorList>
            <person name="Chen Y."/>
            <person name="Shah S."/>
            <person name="Dougan E. K."/>
            <person name="Thang M."/>
            <person name="Chan C."/>
        </authorList>
    </citation>
    <scope>NUCLEOTIDE SEQUENCE [LARGE SCALE GENOMIC DNA]</scope>
</reference>
<feature type="non-terminal residue" evidence="2">
    <location>
        <position position="1"/>
    </location>
</feature>
<keyword evidence="1" id="KW-0472">Membrane</keyword>
<comment type="caution">
    <text evidence="2">The sequence shown here is derived from an EMBL/GenBank/DDBJ whole genome shotgun (WGS) entry which is preliminary data.</text>
</comment>
<feature type="transmembrane region" description="Helical" evidence="1">
    <location>
        <begin position="315"/>
        <end position="335"/>
    </location>
</feature>
<feature type="transmembrane region" description="Helical" evidence="1">
    <location>
        <begin position="108"/>
        <end position="135"/>
    </location>
</feature>
<name>A0ABP0LKD2_9DINO</name>
<sequence>PLQFQKQGPKGTGLAQSGVSMLVLPLSNGHDGGLGSSLFVRLWCLAQLVAVSWHWPRQRDFYAWFHQSQLSEARRRGLATYGYPVFGFIEVPRWSLNELEVITQLYRVVLLSGFLAPLWMVPCVPVLGLILSIFYHGSLWAERASSHHRGILSVTLWMYLTLAPDLPQALAAFRAHISTIYAMSVLQKSFCSAYRGRSWARWSLHGFLWKSMWAKPYFPSLQRFLFLRPAVAHLLGWTSVLLELGPLLVLLAPQVAWLQCCVYGGLMAMHLAVLLLQGIDYVSYWTPNLMVGLLCSDAPLSVLSNAWTTAATGPWGVWVLVPMLTLLGAQLLFALGMAENFNINLPPLMSCPMFVTIARLDDRCHQHYVMTVDGSIPYERIEWMYPFVRAEYGMALTQSDVAHFPMPFVAFGWGGSLEGAPGLFHHFFREIRGFYLITNVRHLPKSLQSQLRSIVLDLHAGGRAGNQSHRPSPYENLASLADRCAMARRAFRQHVARTARCHDGGRGATAMWAEEALRGERFERTTTAATRRVKREGVGWDDGSVKWFFRFSDDDHVTMGGCESCATGRRKEVERLIDEAKRHGDSRNLRDAIQRAEAEGMDVLAARRLYSELAKQERQSPERAQEMLRWAASTQDGVILRQVIEEVETLCPDSVALQPARKRLAEYQEEMKRRISRTQDLQKLSFFLDRARQMGIPSAELAEHFHRIEVSLPEFRRLTGHTAVGGACLSQGLLPGCEERTISQWSPFALGNPKVETVKDLISLRCKGAIGAPWFEDRERPIAGVDLAEPGGSYQSYSMLRDHRLKHARCPNSPGVMFDQMKGPPITSYDYGFYPADIRPPRYPISSTWISRSASELQKTLKTSKGR</sequence>
<evidence type="ECO:0000256" key="1">
    <source>
        <dbReference type="SAM" id="Phobius"/>
    </source>
</evidence>
<feature type="transmembrane region" description="Helical" evidence="1">
    <location>
        <begin position="256"/>
        <end position="276"/>
    </location>
</feature>
<keyword evidence="1" id="KW-0812">Transmembrane</keyword>